<accession>A0AAW1VIL4</accession>
<dbReference type="PANTHER" id="PTHR33710">
    <property type="entry name" value="BNAC02G09200D PROTEIN"/>
    <property type="match status" value="1"/>
</dbReference>
<feature type="domain" description="Endonuclease/exonuclease/phosphatase" evidence="1">
    <location>
        <begin position="5"/>
        <end position="147"/>
    </location>
</feature>
<comment type="caution">
    <text evidence="2">The sequence shown here is derived from an EMBL/GenBank/DDBJ whole genome shotgun (WGS) entry which is preliminary data.</text>
</comment>
<dbReference type="PANTHER" id="PTHR33710:SF71">
    <property type="entry name" value="ENDONUCLEASE_EXONUCLEASE_PHOSPHATASE DOMAIN-CONTAINING PROTEIN"/>
    <property type="match status" value="1"/>
</dbReference>
<name>A0AAW1VIL4_RUBAR</name>
<dbReference type="AlphaFoldDB" id="A0AAW1VIL4"/>
<keyword evidence="3" id="KW-1185">Reference proteome</keyword>
<dbReference type="InterPro" id="IPR005135">
    <property type="entry name" value="Endo/exonuclease/phosphatase"/>
</dbReference>
<evidence type="ECO:0000259" key="1">
    <source>
        <dbReference type="Pfam" id="PF03372"/>
    </source>
</evidence>
<organism evidence="2 3">
    <name type="scientific">Rubus argutus</name>
    <name type="common">Southern blackberry</name>
    <dbReference type="NCBI Taxonomy" id="59490"/>
    <lineage>
        <taxon>Eukaryota</taxon>
        <taxon>Viridiplantae</taxon>
        <taxon>Streptophyta</taxon>
        <taxon>Embryophyta</taxon>
        <taxon>Tracheophyta</taxon>
        <taxon>Spermatophyta</taxon>
        <taxon>Magnoliopsida</taxon>
        <taxon>eudicotyledons</taxon>
        <taxon>Gunneridae</taxon>
        <taxon>Pentapetalae</taxon>
        <taxon>rosids</taxon>
        <taxon>fabids</taxon>
        <taxon>Rosales</taxon>
        <taxon>Rosaceae</taxon>
        <taxon>Rosoideae</taxon>
        <taxon>Rosoideae incertae sedis</taxon>
        <taxon>Rubus</taxon>
    </lineage>
</organism>
<dbReference type="Proteomes" id="UP001457282">
    <property type="component" value="Unassembled WGS sequence"/>
</dbReference>
<dbReference type="InterPro" id="IPR036691">
    <property type="entry name" value="Endo/exonu/phosph_ase_sf"/>
</dbReference>
<protein>
    <recommendedName>
        <fullName evidence="1">Endonuclease/exonuclease/phosphatase domain-containing protein</fullName>
    </recommendedName>
</protein>
<dbReference type="Gene3D" id="3.60.10.10">
    <property type="entry name" value="Endonuclease/exonuclease/phosphatase"/>
    <property type="match status" value="1"/>
</dbReference>
<evidence type="ECO:0000313" key="3">
    <source>
        <dbReference type="Proteomes" id="UP001457282"/>
    </source>
</evidence>
<gene>
    <name evidence="2" type="ORF">M0R45_001161</name>
</gene>
<reference evidence="2 3" key="1">
    <citation type="journal article" date="2023" name="G3 (Bethesda)">
        <title>A chromosome-length genome assembly and annotation of blackberry (Rubus argutus, cv. 'Hillquist').</title>
        <authorList>
            <person name="Bruna T."/>
            <person name="Aryal R."/>
            <person name="Dudchenko O."/>
            <person name="Sargent D.J."/>
            <person name="Mead D."/>
            <person name="Buti M."/>
            <person name="Cavallini A."/>
            <person name="Hytonen T."/>
            <person name="Andres J."/>
            <person name="Pham M."/>
            <person name="Weisz D."/>
            <person name="Mascagni F."/>
            <person name="Usai G."/>
            <person name="Natali L."/>
            <person name="Bassil N."/>
            <person name="Fernandez G.E."/>
            <person name="Lomsadze A."/>
            <person name="Armour M."/>
            <person name="Olukolu B."/>
            <person name="Poorten T."/>
            <person name="Britton C."/>
            <person name="Davik J."/>
            <person name="Ashrafi H."/>
            <person name="Aiden E.L."/>
            <person name="Borodovsky M."/>
            <person name="Worthington M."/>
        </authorList>
    </citation>
    <scope>NUCLEOTIDE SEQUENCE [LARGE SCALE GENOMIC DNA]</scope>
    <source>
        <strain evidence="2">PI 553951</strain>
    </source>
</reference>
<evidence type="ECO:0000313" key="2">
    <source>
        <dbReference type="EMBL" id="KAK9903196.1"/>
    </source>
</evidence>
<dbReference type="GO" id="GO:0003824">
    <property type="term" value="F:catalytic activity"/>
    <property type="evidence" value="ECO:0007669"/>
    <property type="project" value="InterPro"/>
</dbReference>
<dbReference type="EMBL" id="JBEDUW010000231">
    <property type="protein sequence ID" value="KAK9903196.1"/>
    <property type="molecule type" value="Genomic_DNA"/>
</dbReference>
<sequence>MRLLCWNVRGARGTRTFRDLKDFIHVHKPELIFLIETKMIEIQMGKLKSRLGMDGILCVPREEDNGGFSGGLCFLWNSNISVSFISHSFYFIDVWVKWEVGKECRVTGFYGHPTASQRHLSWDLLRSLKEVVPRPWLCCGDFNEILDVGEKVGGVLKPFGQIENFRKAVEDCGLFQFAFSGFDFTWDNKRVGEANIKERLDRGFGNLPLIQQWGGFTTHHLVTMASDHCPLLIENDSSVVAGGAGSRRRRWFQFEEMWVKDEECGTIIDNGWKSLINASTLVKLRRVAVELSCWG</sequence>
<dbReference type="SUPFAM" id="SSF56219">
    <property type="entry name" value="DNase I-like"/>
    <property type="match status" value="1"/>
</dbReference>
<proteinExistence type="predicted"/>
<dbReference type="Pfam" id="PF03372">
    <property type="entry name" value="Exo_endo_phos"/>
    <property type="match status" value="1"/>
</dbReference>